<reference evidence="2 3" key="1">
    <citation type="submission" date="2016-02" db="EMBL/GenBank/DDBJ databases">
        <title>Complete genome sequence and transcriptome regulation of the pentose utilising yeast Sugiyamaella lignohabitans.</title>
        <authorList>
            <person name="Bellasio M."/>
            <person name="Peymann A."/>
            <person name="Valli M."/>
            <person name="Sipitzky M."/>
            <person name="Graf A."/>
            <person name="Sauer M."/>
            <person name="Marx H."/>
            <person name="Mattanovich D."/>
        </authorList>
    </citation>
    <scope>NUCLEOTIDE SEQUENCE [LARGE SCALE GENOMIC DNA]</scope>
    <source>
        <strain evidence="2 3">CBS 10342</strain>
    </source>
</reference>
<evidence type="ECO:0000259" key="1">
    <source>
        <dbReference type="Pfam" id="PF13472"/>
    </source>
</evidence>
<dbReference type="RefSeq" id="XP_018735140.1">
    <property type="nucleotide sequence ID" value="XM_018882897.1"/>
</dbReference>
<dbReference type="InterPro" id="IPR013830">
    <property type="entry name" value="SGNH_hydro"/>
</dbReference>
<feature type="domain" description="SGNH hydrolase-type esterase" evidence="1">
    <location>
        <begin position="30"/>
        <end position="188"/>
    </location>
</feature>
<dbReference type="OrthoDB" id="671439at2759"/>
<dbReference type="AlphaFoldDB" id="A0A167DA11"/>
<dbReference type="InterPro" id="IPR045136">
    <property type="entry name" value="Iah1-like"/>
</dbReference>
<dbReference type="GeneID" id="30038011"/>
<proteinExistence type="predicted"/>
<dbReference type="Proteomes" id="UP000189580">
    <property type="component" value="Chromosome a"/>
</dbReference>
<name>A0A167DA11_9ASCO</name>
<dbReference type="PANTHER" id="PTHR14209:SF19">
    <property type="entry name" value="ISOAMYL ACETATE-HYDROLYZING ESTERASE 1 HOMOLOG"/>
    <property type="match status" value="1"/>
</dbReference>
<dbReference type="InterPro" id="IPR036514">
    <property type="entry name" value="SGNH_hydro_sf"/>
</dbReference>
<keyword evidence="3" id="KW-1185">Reference proteome</keyword>
<protein>
    <submittedName>
        <fullName evidence="2">Iah1p</fullName>
    </submittedName>
</protein>
<organism evidence="2 3">
    <name type="scientific">Sugiyamaella lignohabitans</name>
    <dbReference type="NCBI Taxonomy" id="796027"/>
    <lineage>
        <taxon>Eukaryota</taxon>
        <taxon>Fungi</taxon>
        <taxon>Dikarya</taxon>
        <taxon>Ascomycota</taxon>
        <taxon>Saccharomycotina</taxon>
        <taxon>Dipodascomycetes</taxon>
        <taxon>Dipodascales</taxon>
        <taxon>Trichomonascaceae</taxon>
        <taxon>Sugiyamaella</taxon>
    </lineage>
</organism>
<gene>
    <name evidence="2" type="primary">IAH1</name>
    <name evidence="2" type="ORF">AWJ20_925</name>
</gene>
<accession>A0A167DA11</accession>
<dbReference type="EMBL" id="CP014501">
    <property type="protein sequence ID" value="ANB12663.1"/>
    <property type="molecule type" value="Genomic_DNA"/>
</dbReference>
<evidence type="ECO:0000313" key="2">
    <source>
        <dbReference type="EMBL" id="ANB12663.1"/>
    </source>
</evidence>
<dbReference type="Gene3D" id="3.40.50.1110">
    <property type="entry name" value="SGNH hydrolase"/>
    <property type="match status" value="1"/>
</dbReference>
<sequence>MVSVWVRRADCPSRIIMYISNGIDSDYSCKLDVIVRGFGGYNTRVTKHFISHILKNEAVNSKIELMTVFFGTNDACTNADALVSIDDYQENLRYITGQIKSIGTKPIIIGPTLHGGTDPSRSSTRNLQYSEAAKKVSQELEVPFVDLWHAFASTLGYKEGDIHPGEKGGANCDELFVDGIHFSSQGYKILYNELLKTIETHYPKLHFDNIPSHFPLWETVKKDIPGFIDHGIPN</sequence>
<dbReference type="KEGG" id="slb:AWJ20_925"/>
<dbReference type="Pfam" id="PF13472">
    <property type="entry name" value="Lipase_GDSL_2"/>
    <property type="match status" value="1"/>
</dbReference>
<dbReference type="SUPFAM" id="SSF52266">
    <property type="entry name" value="SGNH hydrolase"/>
    <property type="match status" value="1"/>
</dbReference>
<dbReference type="PANTHER" id="PTHR14209">
    <property type="entry name" value="ISOAMYL ACETATE-HYDROLYZING ESTERASE 1"/>
    <property type="match status" value="1"/>
</dbReference>
<evidence type="ECO:0000313" key="3">
    <source>
        <dbReference type="Proteomes" id="UP000189580"/>
    </source>
</evidence>